<evidence type="ECO:0000256" key="2">
    <source>
        <dbReference type="SAM" id="Phobius"/>
    </source>
</evidence>
<keyword evidence="2" id="KW-0812">Transmembrane</keyword>
<dbReference type="OrthoDB" id="185194at2759"/>
<feature type="signal peptide" evidence="3">
    <location>
        <begin position="1"/>
        <end position="17"/>
    </location>
</feature>
<keyword evidence="2" id="KW-1133">Transmembrane helix</keyword>
<evidence type="ECO:0000256" key="1">
    <source>
        <dbReference type="SAM" id="MobiDB-lite"/>
    </source>
</evidence>
<keyword evidence="3" id="KW-0732">Signal</keyword>
<keyword evidence="5" id="KW-1185">Reference proteome</keyword>
<proteinExistence type="predicted"/>
<sequence>MALLLDFFLAGIQLTLGGTMYSRTLPEYDESFQLDCLLKEPVVNSPDDCLGYIRSDRYAGMMLVWRSYVYLSLDYTKYYQRLVTIEQDGVCCGFGPPTRCTGDARDFPSYFSENQVGFGTDRRYVCGAEIGGCKYDYPMGQCMDIDVDVLEGARGCAFELEMHMTNKVIVHAFFIMGLSALMFASMLSGCCMFWKRAYDDSMPDHVDSHVPWDPFKNKDLLGENKGTKSKRAGREGGPAATLDPLGVLIMGKMPGVNEGKIIPM</sequence>
<dbReference type="eggNOG" id="ENOG502S3GC">
    <property type="taxonomic scope" value="Eukaryota"/>
</dbReference>
<reference evidence="4 5" key="1">
    <citation type="journal article" date="2010" name="Nature">
        <title>The Ectocarpus genome and the independent evolution of multicellularity in brown algae.</title>
        <authorList>
            <person name="Cock J.M."/>
            <person name="Sterck L."/>
            <person name="Rouze P."/>
            <person name="Scornet D."/>
            <person name="Allen A.E."/>
            <person name="Amoutzias G."/>
            <person name="Anthouard V."/>
            <person name="Artiguenave F."/>
            <person name="Aury J.M."/>
            <person name="Badger J.H."/>
            <person name="Beszteri B."/>
            <person name="Billiau K."/>
            <person name="Bonnet E."/>
            <person name="Bothwell J.H."/>
            <person name="Bowler C."/>
            <person name="Boyen C."/>
            <person name="Brownlee C."/>
            <person name="Carrano C.J."/>
            <person name="Charrier B."/>
            <person name="Cho G.Y."/>
            <person name="Coelho S.M."/>
            <person name="Collen J."/>
            <person name="Corre E."/>
            <person name="Da Silva C."/>
            <person name="Delage L."/>
            <person name="Delaroque N."/>
            <person name="Dittami S.M."/>
            <person name="Doulbeau S."/>
            <person name="Elias M."/>
            <person name="Farnham G."/>
            <person name="Gachon C.M."/>
            <person name="Gschloessl B."/>
            <person name="Heesch S."/>
            <person name="Jabbari K."/>
            <person name="Jubin C."/>
            <person name="Kawai H."/>
            <person name="Kimura K."/>
            <person name="Kloareg B."/>
            <person name="Kupper F.C."/>
            <person name="Lang D."/>
            <person name="Le Bail A."/>
            <person name="Leblanc C."/>
            <person name="Lerouge P."/>
            <person name="Lohr M."/>
            <person name="Lopez P.J."/>
            <person name="Martens C."/>
            <person name="Maumus F."/>
            <person name="Michel G."/>
            <person name="Miranda-Saavedra D."/>
            <person name="Morales J."/>
            <person name="Moreau H."/>
            <person name="Motomura T."/>
            <person name="Nagasato C."/>
            <person name="Napoli C.A."/>
            <person name="Nelson D.R."/>
            <person name="Nyvall-Collen P."/>
            <person name="Peters A.F."/>
            <person name="Pommier C."/>
            <person name="Potin P."/>
            <person name="Poulain J."/>
            <person name="Quesneville H."/>
            <person name="Read B."/>
            <person name="Rensing S.A."/>
            <person name="Ritter A."/>
            <person name="Rousvoal S."/>
            <person name="Samanta M."/>
            <person name="Samson G."/>
            <person name="Schroeder D.C."/>
            <person name="Segurens B."/>
            <person name="Strittmatter M."/>
            <person name="Tonon T."/>
            <person name="Tregear J.W."/>
            <person name="Valentin K."/>
            <person name="von Dassow P."/>
            <person name="Yamagishi T."/>
            <person name="Van de Peer Y."/>
            <person name="Wincker P."/>
        </authorList>
    </citation>
    <scope>NUCLEOTIDE SEQUENCE [LARGE SCALE GENOMIC DNA]</scope>
    <source>
        <strain evidence="5">Ec32 / CCAP1310/4</strain>
    </source>
</reference>
<protein>
    <submittedName>
        <fullName evidence="4">Uncharacterized protein</fullName>
    </submittedName>
</protein>
<evidence type="ECO:0000313" key="5">
    <source>
        <dbReference type="Proteomes" id="UP000002630"/>
    </source>
</evidence>
<name>D8LF60_ECTSI</name>
<dbReference type="STRING" id="2880.D8LF60"/>
<evidence type="ECO:0000256" key="3">
    <source>
        <dbReference type="SAM" id="SignalP"/>
    </source>
</evidence>
<keyword evidence="2" id="KW-0472">Membrane</keyword>
<dbReference type="EMBL" id="FN649741">
    <property type="protein sequence ID" value="CBN78658.1"/>
    <property type="molecule type" value="Genomic_DNA"/>
</dbReference>
<feature type="region of interest" description="Disordered" evidence="1">
    <location>
        <begin position="219"/>
        <end position="239"/>
    </location>
</feature>
<feature type="transmembrane region" description="Helical" evidence="2">
    <location>
        <begin position="168"/>
        <end position="194"/>
    </location>
</feature>
<dbReference type="InParanoid" id="D8LF60"/>
<dbReference type="Proteomes" id="UP000002630">
    <property type="component" value="Linkage Group LG16"/>
</dbReference>
<gene>
    <name evidence="4" type="ORF">Esi_0141_0044</name>
</gene>
<evidence type="ECO:0000313" key="4">
    <source>
        <dbReference type="EMBL" id="CBN78658.1"/>
    </source>
</evidence>
<dbReference type="AlphaFoldDB" id="D8LF60"/>
<dbReference type="EMBL" id="FN648007">
    <property type="protein sequence ID" value="CBN78658.1"/>
    <property type="molecule type" value="Genomic_DNA"/>
</dbReference>
<feature type="chain" id="PRO_5003117125" evidence="3">
    <location>
        <begin position="18"/>
        <end position="264"/>
    </location>
</feature>
<organism evidence="4 5">
    <name type="scientific">Ectocarpus siliculosus</name>
    <name type="common">Brown alga</name>
    <name type="synonym">Conferva siliculosa</name>
    <dbReference type="NCBI Taxonomy" id="2880"/>
    <lineage>
        <taxon>Eukaryota</taxon>
        <taxon>Sar</taxon>
        <taxon>Stramenopiles</taxon>
        <taxon>Ochrophyta</taxon>
        <taxon>PX clade</taxon>
        <taxon>Phaeophyceae</taxon>
        <taxon>Ectocarpales</taxon>
        <taxon>Ectocarpaceae</taxon>
        <taxon>Ectocarpus</taxon>
    </lineage>
</organism>
<accession>D8LF60</accession>